<sequence length="42" mass="4708">MEKLIFTILKEGRMPVVERGSIRLQQVNNANDGISGANDKKH</sequence>
<protein>
    <submittedName>
        <fullName evidence="1">Uncharacterized protein</fullName>
    </submittedName>
</protein>
<dbReference type="EMBL" id="BIFT01000001">
    <property type="protein sequence ID" value="GCE27211.1"/>
    <property type="molecule type" value="Genomic_DNA"/>
</dbReference>
<organism evidence="1 2">
    <name type="scientific">Dictyobacter alpinus</name>
    <dbReference type="NCBI Taxonomy" id="2014873"/>
    <lineage>
        <taxon>Bacteria</taxon>
        <taxon>Bacillati</taxon>
        <taxon>Chloroflexota</taxon>
        <taxon>Ktedonobacteria</taxon>
        <taxon>Ktedonobacterales</taxon>
        <taxon>Dictyobacteraceae</taxon>
        <taxon>Dictyobacter</taxon>
    </lineage>
</organism>
<dbReference type="Proteomes" id="UP000287171">
    <property type="component" value="Unassembled WGS sequence"/>
</dbReference>
<evidence type="ECO:0000313" key="1">
    <source>
        <dbReference type="EMBL" id="GCE27211.1"/>
    </source>
</evidence>
<dbReference type="AlphaFoldDB" id="A0A402B762"/>
<keyword evidence="2" id="KW-1185">Reference proteome</keyword>
<accession>A0A402B762</accession>
<reference evidence="2" key="1">
    <citation type="submission" date="2018-12" db="EMBL/GenBank/DDBJ databases">
        <title>Tengunoibacter tsumagoiensis gen. nov., sp. nov., Dictyobacter kobayashii sp. nov., D. alpinus sp. nov., and D. joshuensis sp. nov. and description of Dictyobacteraceae fam. nov. within the order Ktedonobacterales isolated from Tengu-no-mugimeshi.</title>
        <authorList>
            <person name="Wang C.M."/>
            <person name="Zheng Y."/>
            <person name="Sakai Y."/>
            <person name="Toyoda A."/>
            <person name="Minakuchi Y."/>
            <person name="Abe K."/>
            <person name="Yokota A."/>
            <person name="Yabe S."/>
        </authorList>
    </citation>
    <scope>NUCLEOTIDE SEQUENCE [LARGE SCALE GENOMIC DNA]</scope>
    <source>
        <strain evidence="2">Uno16</strain>
    </source>
</reference>
<evidence type="ECO:0000313" key="2">
    <source>
        <dbReference type="Proteomes" id="UP000287171"/>
    </source>
</evidence>
<name>A0A402B762_9CHLR</name>
<proteinExistence type="predicted"/>
<gene>
    <name evidence="1" type="ORF">KDA_26950</name>
</gene>
<comment type="caution">
    <text evidence="1">The sequence shown here is derived from an EMBL/GenBank/DDBJ whole genome shotgun (WGS) entry which is preliminary data.</text>
</comment>